<gene>
    <name evidence="8" type="ORF">SCF082_LOCUS43526</name>
</gene>
<dbReference type="Pfam" id="PF00067">
    <property type="entry name" value="p450"/>
    <property type="match status" value="1"/>
</dbReference>
<comment type="cofactor">
    <cofactor evidence="1">
        <name>FAD</name>
        <dbReference type="ChEBI" id="CHEBI:57692"/>
    </cofactor>
</comment>
<name>A0ABP0QYP1_9DINO</name>
<sequence length="925" mass="104003">MTGTKEALAKLIEATHEMVMRATAQGNKRGGLAINLVNAVGALGSSGGSSAGGKAAATTVFGVLKKVLGGSFLAGYLWYLVFLIRYKMLQVRSKLPWLPGPTPLPVLGSLHLVGAKAGPDGNPLVHHALMDMAKDYNGVFGLYLGANYTVVITKPEVAEEAFCTHQLESGYTPRGAQTSDRCAFQSEGGHHVPSMYIMTRDGKGIAMSSGAYWRKVRGRLVAHVTSKKVAELNDFMVREEVESVCSAWRRKVLRGEKIDDLTYELKRESMNMAMRVLFSKRFGANPPQDFADLKYCVEWFFCNLSSGNPSDMIPALRVLPNAFLRKAEENAQLRDRVLGKMIDEHRQEFDELRRQGKMNSREDARDMVDHFFWDQIDGFDTKDEHGNMVRSKLTDDEIHVCCWDILFAMTDTTATTNEWLIFHLINNPDVQDKLHEELDRVVGPNRLPTLADRENLPYFWAVIREVMRIRIVSPVMAPHYASEDITLHDTNGKEFFVPKGATIFMHGYAMGLDPELWDEPEKFNPDRWFSPRNEGLGLYGQVKRSKVEHYKFMPFSIGPRMCPGYSFAKVAQALQSATIAHCFDFKLAHDAMKIAPQSCPGGKLDMTENWGLTIMPQRFGEAGLIEASCRPASRLCRVFKEDFNAENRLLTRDARQRVKLVVKEPLSHDTALLRFAFHDTTKILGLPVGQHFKVFMPNTAGVEVGKWNGRDDPEAHKNEVERAYTPTSSDTDVGFVDLVIKFYRGGERAQFPDGGKVSQQLDKLLVGDEIEILGPYGRVQYLGKSNFKIGQRTMHKEMVGMLAGGSGITPMLQILQAALKDPEDETLFSLIYANQTEDDILVRDELEALVKEHPDRFRLHYTVDRPKQGWEYSVGFIDADMIQAHMPPVSDQALILMCGPPPMIKFACKQNLDKIGYPKDIQITF</sequence>
<evidence type="ECO:0000256" key="1">
    <source>
        <dbReference type="ARBA" id="ARBA00001974"/>
    </source>
</evidence>
<dbReference type="SUPFAM" id="SSF48264">
    <property type="entry name" value="Cytochrome P450"/>
    <property type="match status" value="1"/>
</dbReference>
<dbReference type="Gene3D" id="2.40.30.10">
    <property type="entry name" value="Translation factors"/>
    <property type="match status" value="1"/>
</dbReference>
<organism evidence="8 9">
    <name type="scientific">Durusdinium trenchii</name>
    <dbReference type="NCBI Taxonomy" id="1381693"/>
    <lineage>
        <taxon>Eukaryota</taxon>
        <taxon>Sar</taxon>
        <taxon>Alveolata</taxon>
        <taxon>Dinophyceae</taxon>
        <taxon>Suessiales</taxon>
        <taxon>Symbiodiniaceae</taxon>
        <taxon>Durusdinium</taxon>
    </lineage>
</organism>
<comment type="caution">
    <text evidence="8">The sequence shown here is derived from an EMBL/GenBank/DDBJ whole genome shotgun (WGS) entry which is preliminary data.</text>
</comment>
<dbReference type="InterPro" id="IPR017972">
    <property type="entry name" value="Cyt_P450_CS"/>
</dbReference>
<dbReference type="InterPro" id="IPR001128">
    <property type="entry name" value="Cyt_P450"/>
</dbReference>
<dbReference type="Pfam" id="PF00970">
    <property type="entry name" value="FAD_binding_6"/>
    <property type="match status" value="1"/>
</dbReference>
<feature type="transmembrane region" description="Helical" evidence="6">
    <location>
        <begin position="67"/>
        <end position="86"/>
    </location>
</feature>
<dbReference type="PROSITE" id="PS51384">
    <property type="entry name" value="FAD_FR"/>
    <property type="match status" value="1"/>
</dbReference>
<dbReference type="Gene3D" id="3.40.50.80">
    <property type="entry name" value="Nucleotide-binding domain of ferredoxin-NADP reductase (FNR) module"/>
    <property type="match status" value="1"/>
</dbReference>
<feature type="domain" description="FAD-binding FR-type" evidence="7">
    <location>
        <begin position="653"/>
        <end position="782"/>
    </location>
</feature>
<evidence type="ECO:0000256" key="5">
    <source>
        <dbReference type="ARBA" id="ARBA00023027"/>
    </source>
</evidence>
<dbReference type="PRINTS" id="PR00406">
    <property type="entry name" value="CYTB5RDTASE"/>
</dbReference>
<dbReference type="InterPro" id="IPR017927">
    <property type="entry name" value="FAD-bd_FR_type"/>
</dbReference>
<proteinExistence type="predicted"/>
<dbReference type="Proteomes" id="UP001642464">
    <property type="component" value="Unassembled WGS sequence"/>
</dbReference>
<dbReference type="PRINTS" id="PR00371">
    <property type="entry name" value="FPNCR"/>
</dbReference>
<dbReference type="PANTHER" id="PTHR19370">
    <property type="entry name" value="NADH-CYTOCHROME B5 REDUCTASE"/>
    <property type="match status" value="1"/>
</dbReference>
<dbReference type="InterPro" id="IPR008333">
    <property type="entry name" value="Cbr1-like_FAD-bd_dom"/>
</dbReference>
<dbReference type="EMBL" id="CAXAMM010040325">
    <property type="protein sequence ID" value="CAK9092500.1"/>
    <property type="molecule type" value="Genomic_DNA"/>
</dbReference>
<evidence type="ECO:0000259" key="7">
    <source>
        <dbReference type="PROSITE" id="PS51384"/>
    </source>
</evidence>
<evidence type="ECO:0000256" key="6">
    <source>
        <dbReference type="SAM" id="Phobius"/>
    </source>
</evidence>
<dbReference type="Gene3D" id="1.10.630.10">
    <property type="entry name" value="Cytochrome P450"/>
    <property type="match status" value="1"/>
</dbReference>
<keyword evidence="5" id="KW-0520">NAD</keyword>
<evidence type="ECO:0000256" key="3">
    <source>
        <dbReference type="ARBA" id="ARBA00022827"/>
    </source>
</evidence>
<keyword evidence="2" id="KW-0285">Flavoprotein</keyword>
<keyword evidence="3" id="KW-0274">FAD</keyword>
<keyword evidence="9" id="KW-1185">Reference proteome</keyword>
<reference evidence="8 9" key="1">
    <citation type="submission" date="2024-02" db="EMBL/GenBank/DDBJ databases">
        <authorList>
            <person name="Chen Y."/>
            <person name="Shah S."/>
            <person name="Dougan E. K."/>
            <person name="Thang M."/>
            <person name="Chan C."/>
        </authorList>
    </citation>
    <scope>NUCLEOTIDE SEQUENCE [LARGE SCALE GENOMIC DNA]</scope>
</reference>
<evidence type="ECO:0000313" key="8">
    <source>
        <dbReference type="EMBL" id="CAK9092500.1"/>
    </source>
</evidence>
<dbReference type="InterPro" id="IPR039261">
    <property type="entry name" value="FNR_nucleotide-bd"/>
</dbReference>
<evidence type="ECO:0000256" key="4">
    <source>
        <dbReference type="ARBA" id="ARBA00023002"/>
    </source>
</evidence>
<dbReference type="CDD" id="cd20617">
    <property type="entry name" value="CYP1_2-like"/>
    <property type="match status" value="1"/>
</dbReference>
<keyword evidence="4" id="KW-0560">Oxidoreductase</keyword>
<dbReference type="SUPFAM" id="SSF52343">
    <property type="entry name" value="Ferredoxin reductase-like, C-terminal NADP-linked domain"/>
    <property type="match status" value="1"/>
</dbReference>
<dbReference type="PROSITE" id="PS00086">
    <property type="entry name" value="CYTOCHROME_P450"/>
    <property type="match status" value="1"/>
</dbReference>
<protein>
    <submittedName>
        <fullName evidence="8">NADH-cytochrome b5 reductase 2 (B5R.2)</fullName>
    </submittedName>
</protein>
<dbReference type="InterPro" id="IPR036396">
    <property type="entry name" value="Cyt_P450_sf"/>
</dbReference>
<dbReference type="Pfam" id="PF00175">
    <property type="entry name" value="NAD_binding_1"/>
    <property type="match status" value="1"/>
</dbReference>
<keyword evidence="6" id="KW-1133">Transmembrane helix</keyword>
<dbReference type="InterPro" id="IPR001709">
    <property type="entry name" value="Flavoprot_Pyr_Nucl_cyt_Rdtase"/>
</dbReference>
<dbReference type="InterPro" id="IPR001433">
    <property type="entry name" value="OxRdtase_FAD/NAD-bd"/>
</dbReference>
<keyword evidence="6" id="KW-0472">Membrane</keyword>
<dbReference type="PANTHER" id="PTHR19370:SF185">
    <property type="entry name" value="NADH-CYTOCHROME B5 REDUCTASE"/>
    <property type="match status" value="1"/>
</dbReference>
<dbReference type="InterPro" id="IPR001834">
    <property type="entry name" value="CBR-like"/>
</dbReference>
<dbReference type="InterPro" id="IPR017938">
    <property type="entry name" value="Riboflavin_synthase-like_b-brl"/>
</dbReference>
<evidence type="ECO:0000313" key="9">
    <source>
        <dbReference type="Proteomes" id="UP001642464"/>
    </source>
</evidence>
<dbReference type="SUPFAM" id="SSF63380">
    <property type="entry name" value="Riboflavin synthase domain-like"/>
    <property type="match status" value="1"/>
</dbReference>
<keyword evidence="6" id="KW-0812">Transmembrane</keyword>
<dbReference type="CDD" id="cd06183">
    <property type="entry name" value="cyt_b5_reduct_like"/>
    <property type="match status" value="1"/>
</dbReference>
<accession>A0ABP0QYP1</accession>
<evidence type="ECO:0000256" key="2">
    <source>
        <dbReference type="ARBA" id="ARBA00022630"/>
    </source>
</evidence>